<keyword evidence="1" id="KW-1133">Transmembrane helix</keyword>
<evidence type="ECO:0000256" key="1">
    <source>
        <dbReference type="SAM" id="Phobius"/>
    </source>
</evidence>
<protein>
    <submittedName>
        <fullName evidence="2">Uncharacterized protein</fullName>
    </submittedName>
</protein>
<feature type="transmembrane region" description="Helical" evidence="1">
    <location>
        <begin position="84"/>
        <end position="103"/>
    </location>
</feature>
<reference evidence="2" key="1">
    <citation type="journal article" date="2014" name="Front. Microbiol.">
        <title>High frequency of phylogenetically diverse reductive dehalogenase-homologous genes in deep subseafloor sedimentary metagenomes.</title>
        <authorList>
            <person name="Kawai M."/>
            <person name="Futagami T."/>
            <person name="Toyoda A."/>
            <person name="Takaki Y."/>
            <person name="Nishi S."/>
            <person name="Hori S."/>
            <person name="Arai W."/>
            <person name="Tsubouchi T."/>
            <person name="Morono Y."/>
            <person name="Uchiyama I."/>
            <person name="Ito T."/>
            <person name="Fujiyama A."/>
            <person name="Inagaki F."/>
            <person name="Takami H."/>
        </authorList>
    </citation>
    <scope>NUCLEOTIDE SEQUENCE</scope>
    <source>
        <strain evidence="2">Expedition CK06-06</strain>
    </source>
</reference>
<feature type="transmembrane region" description="Helical" evidence="1">
    <location>
        <begin position="218"/>
        <end position="239"/>
    </location>
</feature>
<organism evidence="2">
    <name type="scientific">marine sediment metagenome</name>
    <dbReference type="NCBI Taxonomy" id="412755"/>
    <lineage>
        <taxon>unclassified sequences</taxon>
        <taxon>metagenomes</taxon>
        <taxon>ecological metagenomes</taxon>
    </lineage>
</organism>
<evidence type="ECO:0000313" key="2">
    <source>
        <dbReference type="EMBL" id="GAG23249.1"/>
    </source>
</evidence>
<proteinExistence type="predicted"/>
<name>X0VXS1_9ZZZZ</name>
<gene>
    <name evidence="2" type="ORF">S01H1_55185</name>
</gene>
<comment type="caution">
    <text evidence="2">The sequence shown here is derived from an EMBL/GenBank/DDBJ whole genome shotgun (WGS) entry which is preliminary data.</text>
</comment>
<keyword evidence="1" id="KW-0472">Membrane</keyword>
<sequence>MSVVAGTASDAQPEPELLGKLESGLTSRTWPVILYGAFILMPANVYLLLVAGQSLLGPISFIALILWVEAARLGRRPLSTSEAFIVYSVSAVAAGQMLFYLYAIHPAYFRISEISNSALFSFVDPVDGTRKTFGEAAPSWWAPPREVVLQRSFLHKAWIVPLLVGSLSWIFHMLADLSMGVLGRELFIKVEKLPFPFAHPPAEACKALTRDDPEPKKVFTICGLVGTVWGLVVYFPVALGKS</sequence>
<dbReference type="AlphaFoldDB" id="X0VXS1"/>
<feature type="transmembrane region" description="Helical" evidence="1">
    <location>
        <begin position="158"/>
        <end position="182"/>
    </location>
</feature>
<keyword evidence="1" id="KW-0812">Transmembrane</keyword>
<dbReference type="EMBL" id="BARS01035853">
    <property type="protein sequence ID" value="GAG23249.1"/>
    <property type="molecule type" value="Genomic_DNA"/>
</dbReference>
<feature type="non-terminal residue" evidence="2">
    <location>
        <position position="242"/>
    </location>
</feature>
<accession>X0VXS1</accession>
<feature type="transmembrane region" description="Helical" evidence="1">
    <location>
        <begin position="55"/>
        <end position="72"/>
    </location>
</feature>